<evidence type="ECO:0000256" key="1">
    <source>
        <dbReference type="SAM" id="Phobius"/>
    </source>
</evidence>
<feature type="transmembrane region" description="Helical" evidence="1">
    <location>
        <begin position="7"/>
        <end position="23"/>
    </location>
</feature>
<accession>A0A6C0HPM3</accession>
<organism evidence="2">
    <name type="scientific">viral metagenome</name>
    <dbReference type="NCBI Taxonomy" id="1070528"/>
    <lineage>
        <taxon>unclassified sequences</taxon>
        <taxon>metagenomes</taxon>
        <taxon>organismal metagenomes</taxon>
    </lineage>
</organism>
<keyword evidence="1" id="KW-1133">Transmembrane helix</keyword>
<reference evidence="2" key="1">
    <citation type="journal article" date="2020" name="Nature">
        <title>Giant virus diversity and host interactions through global metagenomics.</title>
        <authorList>
            <person name="Schulz F."/>
            <person name="Roux S."/>
            <person name="Paez-Espino D."/>
            <person name="Jungbluth S."/>
            <person name="Walsh D.A."/>
            <person name="Denef V.J."/>
            <person name="McMahon K.D."/>
            <person name="Konstantinidis K.T."/>
            <person name="Eloe-Fadrosh E.A."/>
            <person name="Kyrpides N.C."/>
            <person name="Woyke T."/>
        </authorList>
    </citation>
    <scope>NUCLEOTIDE SEQUENCE</scope>
    <source>
        <strain evidence="2">GVMAG-M-3300023184-160</strain>
    </source>
</reference>
<evidence type="ECO:0000313" key="2">
    <source>
        <dbReference type="EMBL" id="QHT82055.1"/>
    </source>
</evidence>
<keyword evidence="1" id="KW-0812">Transmembrane</keyword>
<feature type="transmembrane region" description="Helical" evidence="1">
    <location>
        <begin position="29"/>
        <end position="45"/>
    </location>
</feature>
<dbReference type="AlphaFoldDB" id="A0A6C0HPM3"/>
<protein>
    <submittedName>
        <fullName evidence="2">Uncharacterized protein</fullName>
    </submittedName>
</protein>
<keyword evidence="1" id="KW-0472">Membrane</keyword>
<proteinExistence type="predicted"/>
<name>A0A6C0HPM3_9ZZZZ</name>
<sequence length="81" mass="9837">MNFIEYFTTVHAFALFIEFFLYVNQNNPVRHVFVAMYVYLFYLFLREKFAMDQLEMDNLFMNNQCLVSCMEPKNNTHGQLM</sequence>
<dbReference type="EMBL" id="MN739994">
    <property type="protein sequence ID" value="QHT82055.1"/>
    <property type="molecule type" value="Genomic_DNA"/>
</dbReference>